<accession>A0A8H6LXU9</accession>
<dbReference type="AlphaFoldDB" id="A0A8H6LXU9"/>
<name>A0A8H6LXU9_9AGAR</name>
<organism evidence="2 3">
    <name type="scientific">Ephemerocybe angulata</name>
    <dbReference type="NCBI Taxonomy" id="980116"/>
    <lineage>
        <taxon>Eukaryota</taxon>
        <taxon>Fungi</taxon>
        <taxon>Dikarya</taxon>
        <taxon>Basidiomycota</taxon>
        <taxon>Agaricomycotina</taxon>
        <taxon>Agaricomycetes</taxon>
        <taxon>Agaricomycetidae</taxon>
        <taxon>Agaricales</taxon>
        <taxon>Agaricineae</taxon>
        <taxon>Psathyrellaceae</taxon>
        <taxon>Ephemerocybe</taxon>
    </lineage>
</organism>
<feature type="compositionally biased region" description="Basic and acidic residues" evidence="1">
    <location>
        <begin position="79"/>
        <end position="89"/>
    </location>
</feature>
<sequence length="334" mass="37336">MTDRHTRSQISAAQVFEFTEYVSLVRTIRADEASQLAEHLAEAQGVQQPHYEPATLTFWGPLLDDADYESEPEAEVELGDEKRDEEKTEYTRWPLDVGDVVVPSWRMEDEVLSYARSIAPRNPLHAPTPLPPTKEGETPTEDDVQAQVRDLETQNEALQPIPTMVANLVGYIIDLVAVHTPPQGDGQQNRRKPGNWEHVLNVLSGALHGRDSSPVNPQILESARTRLEDLYGPAKRELRFMDLPIQKKPRHFAQQLAFTEEFAHNFLTPSQIDDGFLDVPLPLSELQQKRKALAEAEEAAGINSKKRIIGHPVARRSSKGHAHSSGSESEDSVG</sequence>
<proteinExistence type="predicted"/>
<evidence type="ECO:0000313" key="2">
    <source>
        <dbReference type="EMBL" id="KAF6748053.1"/>
    </source>
</evidence>
<dbReference type="OrthoDB" id="3260379at2759"/>
<feature type="region of interest" description="Disordered" evidence="1">
    <location>
        <begin position="297"/>
        <end position="334"/>
    </location>
</feature>
<keyword evidence="3" id="KW-1185">Reference proteome</keyword>
<feature type="compositionally biased region" description="Acidic residues" evidence="1">
    <location>
        <begin position="69"/>
        <end position="78"/>
    </location>
</feature>
<feature type="region of interest" description="Disordered" evidence="1">
    <location>
        <begin position="121"/>
        <end position="144"/>
    </location>
</feature>
<protein>
    <submittedName>
        <fullName evidence="2">Uncharacterized protein</fullName>
    </submittedName>
</protein>
<comment type="caution">
    <text evidence="2">The sequence shown here is derived from an EMBL/GenBank/DDBJ whole genome shotgun (WGS) entry which is preliminary data.</text>
</comment>
<evidence type="ECO:0000256" key="1">
    <source>
        <dbReference type="SAM" id="MobiDB-lite"/>
    </source>
</evidence>
<evidence type="ECO:0000313" key="3">
    <source>
        <dbReference type="Proteomes" id="UP000521943"/>
    </source>
</evidence>
<dbReference type="Proteomes" id="UP000521943">
    <property type="component" value="Unassembled WGS sequence"/>
</dbReference>
<gene>
    <name evidence="2" type="ORF">DFP72DRAFT_917987</name>
</gene>
<feature type="compositionally biased region" description="Basic residues" evidence="1">
    <location>
        <begin position="304"/>
        <end position="322"/>
    </location>
</feature>
<dbReference type="EMBL" id="JACGCI010000075">
    <property type="protein sequence ID" value="KAF6748053.1"/>
    <property type="molecule type" value="Genomic_DNA"/>
</dbReference>
<feature type="region of interest" description="Disordered" evidence="1">
    <location>
        <begin position="69"/>
        <end position="89"/>
    </location>
</feature>
<reference evidence="2 3" key="1">
    <citation type="submission" date="2020-07" db="EMBL/GenBank/DDBJ databases">
        <title>Comparative genomics of pyrophilous fungi reveals a link between fire events and developmental genes.</title>
        <authorList>
            <consortium name="DOE Joint Genome Institute"/>
            <person name="Steindorff A.S."/>
            <person name="Carver A."/>
            <person name="Calhoun S."/>
            <person name="Stillman K."/>
            <person name="Liu H."/>
            <person name="Lipzen A."/>
            <person name="Pangilinan J."/>
            <person name="Labutti K."/>
            <person name="Bruns T.D."/>
            <person name="Grigoriev I.V."/>
        </authorList>
    </citation>
    <scope>NUCLEOTIDE SEQUENCE [LARGE SCALE GENOMIC DNA]</scope>
    <source>
        <strain evidence="2 3">CBS 144469</strain>
    </source>
</reference>